<evidence type="ECO:0000256" key="1">
    <source>
        <dbReference type="ARBA" id="ARBA00004613"/>
    </source>
</evidence>
<dbReference type="Gene3D" id="3.40.50.1110">
    <property type="entry name" value="SGNH hydrolase"/>
    <property type="match status" value="1"/>
</dbReference>
<dbReference type="Pfam" id="PF00657">
    <property type="entry name" value="Lipase_GDSL"/>
    <property type="match status" value="1"/>
</dbReference>
<sequence>MASMRKLLWWVLVLLMECASFHLCIHGEPQVPCYFIFGDSLVDSGNNNNLQTLAKVNYHPYGMDFPAGPTGRFYNGLTPADIIAEHLGFEHYIPPFATASGGEILQGLNYASGSSGIRNETGRNWGANINLNKQIENHRNITSHIAGMLGSKESAYELLNKCLYSVVTGSNDYMSNYFMPQFYDTSSKYSPEQYADVLIEQYSQQLRTLYLLGARKVSIQGLLTIGCTPNATHTYERKGTICVDSMNNAAYIFNQRLKSLVNQLNHDLSDAKFVFVNIFDIPFTNTYAPGLNIEISGCCEVDINGLCIHNKGVCQDRILSSFWDGFHPSEAVNKIIAAVTYTVVLPLLYEPQ</sequence>
<dbReference type="GO" id="GO:0005576">
    <property type="term" value="C:extracellular region"/>
    <property type="evidence" value="ECO:0007669"/>
    <property type="project" value="UniProtKB-SubCell"/>
</dbReference>
<dbReference type="EMBL" id="BPVZ01000008">
    <property type="protein sequence ID" value="GKU94319.1"/>
    <property type="molecule type" value="Genomic_DNA"/>
</dbReference>
<dbReference type="PANTHER" id="PTHR45650">
    <property type="entry name" value="GDSL-LIKE LIPASE/ACYLHYDROLASE-RELATED"/>
    <property type="match status" value="1"/>
</dbReference>
<keyword evidence="5" id="KW-0378">Hydrolase</keyword>
<evidence type="ECO:0000256" key="8">
    <source>
        <dbReference type="SAM" id="SignalP"/>
    </source>
</evidence>
<gene>
    <name evidence="9" type="ORF">SLEP1_g7833</name>
</gene>
<dbReference type="CDD" id="cd01837">
    <property type="entry name" value="SGNH_plant_lipase_like"/>
    <property type="match status" value="1"/>
</dbReference>
<evidence type="ECO:0000256" key="4">
    <source>
        <dbReference type="ARBA" id="ARBA00022729"/>
    </source>
</evidence>
<dbReference type="SUPFAM" id="SSF52266">
    <property type="entry name" value="SGNH hydrolase"/>
    <property type="match status" value="1"/>
</dbReference>
<evidence type="ECO:0000313" key="9">
    <source>
        <dbReference type="EMBL" id="GKU94319.1"/>
    </source>
</evidence>
<dbReference type="InterPro" id="IPR051238">
    <property type="entry name" value="GDSL_esterase/lipase"/>
</dbReference>
<evidence type="ECO:0000256" key="3">
    <source>
        <dbReference type="ARBA" id="ARBA00022525"/>
    </source>
</evidence>
<keyword evidence="10" id="KW-1185">Reference proteome</keyword>
<keyword evidence="6" id="KW-0442">Lipid degradation</keyword>
<proteinExistence type="inferred from homology"/>
<evidence type="ECO:0000256" key="6">
    <source>
        <dbReference type="ARBA" id="ARBA00022963"/>
    </source>
</evidence>
<accession>A0AAV5I9I8</accession>
<dbReference type="InterPro" id="IPR036514">
    <property type="entry name" value="SGNH_hydro_sf"/>
</dbReference>
<reference evidence="9 10" key="1">
    <citation type="journal article" date="2021" name="Commun. Biol.">
        <title>The genome of Shorea leprosula (Dipterocarpaceae) highlights the ecological relevance of drought in aseasonal tropical rainforests.</title>
        <authorList>
            <person name="Ng K.K.S."/>
            <person name="Kobayashi M.J."/>
            <person name="Fawcett J.A."/>
            <person name="Hatakeyama M."/>
            <person name="Paape T."/>
            <person name="Ng C.H."/>
            <person name="Ang C.C."/>
            <person name="Tnah L.H."/>
            <person name="Lee C.T."/>
            <person name="Nishiyama T."/>
            <person name="Sese J."/>
            <person name="O'Brien M.J."/>
            <person name="Copetti D."/>
            <person name="Mohd Noor M.I."/>
            <person name="Ong R.C."/>
            <person name="Putra M."/>
            <person name="Sireger I.Z."/>
            <person name="Indrioko S."/>
            <person name="Kosugi Y."/>
            <person name="Izuno A."/>
            <person name="Isagi Y."/>
            <person name="Lee S.L."/>
            <person name="Shimizu K.K."/>
        </authorList>
    </citation>
    <scope>NUCLEOTIDE SEQUENCE [LARGE SCALE GENOMIC DNA]</scope>
    <source>
        <strain evidence="9">214</strain>
    </source>
</reference>
<keyword evidence="7" id="KW-0443">Lipid metabolism</keyword>
<dbReference type="GO" id="GO:0016042">
    <property type="term" value="P:lipid catabolic process"/>
    <property type="evidence" value="ECO:0007669"/>
    <property type="project" value="UniProtKB-KW"/>
</dbReference>
<dbReference type="InterPro" id="IPR035669">
    <property type="entry name" value="SGNH_plant_lipase-like"/>
</dbReference>
<comment type="subcellular location">
    <subcellularLocation>
        <location evidence="1">Secreted</location>
    </subcellularLocation>
</comment>
<protein>
    <recommendedName>
        <fullName evidence="11">GDSL esterase/lipase</fullName>
    </recommendedName>
</protein>
<keyword evidence="4 8" id="KW-0732">Signal</keyword>
<evidence type="ECO:0000256" key="5">
    <source>
        <dbReference type="ARBA" id="ARBA00022801"/>
    </source>
</evidence>
<feature type="signal peptide" evidence="8">
    <location>
        <begin position="1"/>
        <end position="20"/>
    </location>
</feature>
<dbReference type="AlphaFoldDB" id="A0AAV5I9I8"/>
<comment type="caution">
    <text evidence="9">The sequence shown here is derived from an EMBL/GenBank/DDBJ whole genome shotgun (WGS) entry which is preliminary data.</text>
</comment>
<feature type="chain" id="PRO_5043764215" description="GDSL esterase/lipase" evidence="8">
    <location>
        <begin position="21"/>
        <end position="352"/>
    </location>
</feature>
<organism evidence="9 10">
    <name type="scientific">Rubroshorea leprosula</name>
    <dbReference type="NCBI Taxonomy" id="152421"/>
    <lineage>
        <taxon>Eukaryota</taxon>
        <taxon>Viridiplantae</taxon>
        <taxon>Streptophyta</taxon>
        <taxon>Embryophyta</taxon>
        <taxon>Tracheophyta</taxon>
        <taxon>Spermatophyta</taxon>
        <taxon>Magnoliopsida</taxon>
        <taxon>eudicotyledons</taxon>
        <taxon>Gunneridae</taxon>
        <taxon>Pentapetalae</taxon>
        <taxon>rosids</taxon>
        <taxon>malvids</taxon>
        <taxon>Malvales</taxon>
        <taxon>Dipterocarpaceae</taxon>
        <taxon>Rubroshorea</taxon>
    </lineage>
</organism>
<evidence type="ECO:0008006" key="11">
    <source>
        <dbReference type="Google" id="ProtNLM"/>
    </source>
</evidence>
<comment type="similarity">
    <text evidence="2">Belongs to the 'GDSL' lipolytic enzyme family.</text>
</comment>
<keyword evidence="3" id="KW-0964">Secreted</keyword>
<name>A0AAV5I9I8_9ROSI</name>
<dbReference type="Proteomes" id="UP001054252">
    <property type="component" value="Unassembled WGS sequence"/>
</dbReference>
<dbReference type="GO" id="GO:0016788">
    <property type="term" value="F:hydrolase activity, acting on ester bonds"/>
    <property type="evidence" value="ECO:0007669"/>
    <property type="project" value="InterPro"/>
</dbReference>
<dbReference type="PANTHER" id="PTHR45650:SF84">
    <property type="entry name" value="SGNH HYDROLASE-TYPE ESTERASE DOMAIN-CONTAINING PROTEIN"/>
    <property type="match status" value="1"/>
</dbReference>
<evidence type="ECO:0000313" key="10">
    <source>
        <dbReference type="Proteomes" id="UP001054252"/>
    </source>
</evidence>
<evidence type="ECO:0000256" key="7">
    <source>
        <dbReference type="ARBA" id="ARBA00023098"/>
    </source>
</evidence>
<evidence type="ECO:0000256" key="2">
    <source>
        <dbReference type="ARBA" id="ARBA00008668"/>
    </source>
</evidence>
<dbReference type="InterPro" id="IPR001087">
    <property type="entry name" value="GDSL"/>
</dbReference>